<protein>
    <submittedName>
        <fullName evidence="2">11382_t:CDS:1</fullName>
    </submittedName>
</protein>
<dbReference type="EMBL" id="CAJVPJ010000679">
    <property type="protein sequence ID" value="CAG8548455.1"/>
    <property type="molecule type" value="Genomic_DNA"/>
</dbReference>
<accession>A0A9N9FMS8</accession>
<evidence type="ECO:0000313" key="3">
    <source>
        <dbReference type="Proteomes" id="UP000789572"/>
    </source>
</evidence>
<keyword evidence="3" id="KW-1185">Reference proteome</keyword>
<evidence type="ECO:0000256" key="1">
    <source>
        <dbReference type="SAM" id="MobiDB-lite"/>
    </source>
</evidence>
<evidence type="ECO:0000313" key="2">
    <source>
        <dbReference type="EMBL" id="CAG8548455.1"/>
    </source>
</evidence>
<feature type="region of interest" description="Disordered" evidence="1">
    <location>
        <begin position="1"/>
        <end position="46"/>
    </location>
</feature>
<dbReference type="Proteomes" id="UP000789572">
    <property type="component" value="Unassembled WGS sequence"/>
</dbReference>
<proteinExistence type="predicted"/>
<organism evidence="2 3">
    <name type="scientific">Paraglomus occultum</name>
    <dbReference type="NCBI Taxonomy" id="144539"/>
    <lineage>
        <taxon>Eukaryota</taxon>
        <taxon>Fungi</taxon>
        <taxon>Fungi incertae sedis</taxon>
        <taxon>Mucoromycota</taxon>
        <taxon>Glomeromycotina</taxon>
        <taxon>Glomeromycetes</taxon>
        <taxon>Paraglomerales</taxon>
        <taxon>Paraglomeraceae</taxon>
        <taxon>Paraglomus</taxon>
    </lineage>
</organism>
<name>A0A9N9FMS8_9GLOM</name>
<comment type="caution">
    <text evidence="2">The sequence shown here is derived from an EMBL/GenBank/DDBJ whole genome shotgun (WGS) entry which is preliminary data.</text>
</comment>
<gene>
    <name evidence="2" type="ORF">POCULU_LOCUS4897</name>
</gene>
<reference evidence="2" key="1">
    <citation type="submission" date="2021-06" db="EMBL/GenBank/DDBJ databases">
        <authorList>
            <person name="Kallberg Y."/>
            <person name="Tangrot J."/>
            <person name="Rosling A."/>
        </authorList>
    </citation>
    <scope>NUCLEOTIDE SEQUENCE</scope>
    <source>
        <strain evidence="2">IA702</strain>
    </source>
</reference>
<dbReference type="AlphaFoldDB" id="A0A9N9FMS8"/>
<sequence length="46" mass="5240">EHPKKHDSKDLSTGSTFELLPKQQTSTTPKLPDSHPVLHQRQLHLT</sequence>
<feature type="compositionally biased region" description="Polar residues" evidence="1">
    <location>
        <begin position="11"/>
        <end position="29"/>
    </location>
</feature>
<feature type="non-terminal residue" evidence="2">
    <location>
        <position position="1"/>
    </location>
</feature>